<gene>
    <name evidence="6" type="ORF">IAA60_05695</name>
</gene>
<dbReference type="GO" id="GO:0016887">
    <property type="term" value="F:ATP hydrolysis activity"/>
    <property type="evidence" value="ECO:0007669"/>
    <property type="project" value="InterPro"/>
</dbReference>
<dbReference type="SUPFAM" id="SSF52540">
    <property type="entry name" value="P-loop containing nucleoside triphosphate hydrolases"/>
    <property type="match status" value="2"/>
</dbReference>
<evidence type="ECO:0000259" key="5">
    <source>
        <dbReference type="PROSITE" id="PS50893"/>
    </source>
</evidence>
<dbReference type="Pfam" id="PF12848">
    <property type="entry name" value="ABC_tran_Xtn"/>
    <property type="match status" value="1"/>
</dbReference>
<keyword evidence="1" id="KW-0677">Repeat</keyword>
<dbReference type="GO" id="GO:0003677">
    <property type="term" value="F:DNA binding"/>
    <property type="evidence" value="ECO:0007669"/>
    <property type="project" value="InterPro"/>
</dbReference>
<reference evidence="6" key="1">
    <citation type="submission" date="2020-10" db="EMBL/GenBank/DDBJ databases">
        <authorList>
            <person name="Gilroy R."/>
        </authorList>
    </citation>
    <scope>NUCLEOTIDE SEQUENCE</scope>
    <source>
        <strain evidence="6">CHK181-108</strain>
    </source>
</reference>
<dbReference type="InterPro" id="IPR051309">
    <property type="entry name" value="ABCF_ATPase"/>
</dbReference>
<evidence type="ECO:0000256" key="4">
    <source>
        <dbReference type="SAM" id="MobiDB-lite"/>
    </source>
</evidence>
<comment type="caution">
    <text evidence="6">The sequence shown here is derived from an EMBL/GenBank/DDBJ whole genome shotgun (WGS) entry which is preliminary data.</text>
</comment>
<dbReference type="PANTHER" id="PTHR42855:SF2">
    <property type="entry name" value="DRUG RESISTANCE ABC TRANSPORTER,ATP-BINDING PROTEIN"/>
    <property type="match status" value="1"/>
</dbReference>
<dbReference type="GO" id="GO:0005524">
    <property type="term" value="F:ATP binding"/>
    <property type="evidence" value="ECO:0007669"/>
    <property type="project" value="UniProtKB-KW"/>
</dbReference>
<dbReference type="InterPro" id="IPR032781">
    <property type="entry name" value="ABC_tran_Xtn"/>
</dbReference>
<dbReference type="PANTHER" id="PTHR42855">
    <property type="entry name" value="ABC TRANSPORTER ATP-BINDING SUBUNIT"/>
    <property type="match status" value="1"/>
</dbReference>
<feature type="domain" description="ABC transporter" evidence="5">
    <location>
        <begin position="329"/>
        <end position="542"/>
    </location>
</feature>
<dbReference type="Proteomes" id="UP000824165">
    <property type="component" value="Unassembled WGS sequence"/>
</dbReference>
<dbReference type="Pfam" id="PF00005">
    <property type="entry name" value="ABC_tran"/>
    <property type="match status" value="2"/>
</dbReference>
<keyword evidence="3 6" id="KW-0067">ATP-binding</keyword>
<evidence type="ECO:0000313" key="6">
    <source>
        <dbReference type="EMBL" id="HIT85382.1"/>
    </source>
</evidence>
<evidence type="ECO:0000313" key="7">
    <source>
        <dbReference type="Proteomes" id="UP000824165"/>
    </source>
</evidence>
<reference evidence="6" key="2">
    <citation type="journal article" date="2021" name="PeerJ">
        <title>Extensive microbial diversity within the chicken gut microbiome revealed by metagenomics and culture.</title>
        <authorList>
            <person name="Gilroy R."/>
            <person name="Ravi A."/>
            <person name="Getino M."/>
            <person name="Pursley I."/>
            <person name="Horton D.L."/>
            <person name="Alikhan N.F."/>
            <person name="Baker D."/>
            <person name="Gharbi K."/>
            <person name="Hall N."/>
            <person name="Watson M."/>
            <person name="Adriaenssens E.M."/>
            <person name="Foster-Nyarko E."/>
            <person name="Jarju S."/>
            <person name="Secka A."/>
            <person name="Antonio M."/>
            <person name="Oren A."/>
            <person name="Chaudhuri R.R."/>
            <person name="La Ragione R."/>
            <person name="Hildebrand F."/>
            <person name="Pallen M.J."/>
        </authorList>
    </citation>
    <scope>NUCLEOTIDE SEQUENCE</scope>
    <source>
        <strain evidence="6">CHK181-108</strain>
    </source>
</reference>
<dbReference type="FunFam" id="3.40.50.300:FF:000011">
    <property type="entry name" value="Putative ABC transporter ATP-binding component"/>
    <property type="match status" value="1"/>
</dbReference>
<dbReference type="InterPro" id="IPR027417">
    <property type="entry name" value="P-loop_NTPase"/>
</dbReference>
<dbReference type="EMBL" id="DVLU01000054">
    <property type="protein sequence ID" value="HIT85382.1"/>
    <property type="molecule type" value="Genomic_DNA"/>
</dbReference>
<sequence>MILLTASNIKKMFLDETLFDGVSFNVDSSDKIGFVGVNGAGKSTLFKIINGETDFDGGEIFKSKELNIGYLEQYACAESGCTIWEEMLKVFGEVREIERELDDIRFDIENKNGDLKSLIDRQTALQDKFSELDGFYYKSRIRGVLLGLGFSEEQFSLDVGKLSGGQKTRVELGKILLGSSNLLLLDEPTNHLDIESVEWLESFLQSYKGAFIVISHDRYFLDRVTNRTFELEAGRLRTFNGNYSAYAVQREIDKKTEERNYENTKREIERLEGIVEQQRRWNRERNIRTAESKMKVIEKLAKELVEPVSAEDEMHFEFKAVSGGGNDVVMTENLGMSFGGRRIFSHADMLIKKGEKVFILGPNGCGKTTLLKIIMGMYEPSEGSCRIGANILTGYYDQIQENLSMDKTIFDEIYDDYPALTQTEIRNALASFLFRGEDVFKEIKKLSGGERARVELVKLMLKKTNLLIMDEPTNHLDIKSREALEKALSGYDGTMLMVSHDRYFINKTADRVLYLTPEGLKSFNGGYDDYLKALAQNAEKPEEKKASSGAADYKEQKRLEAEKRKAANDLKKTEKEIAETEERISELETQLADPSLSSDYERITELSEKLNDENETLEKLYEAWESLQAAAEELGVEL</sequence>
<dbReference type="PROSITE" id="PS50893">
    <property type="entry name" value="ABC_TRANSPORTER_2"/>
    <property type="match status" value="2"/>
</dbReference>
<protein>
    <submittedName>
        <fullName evidence="6">ABC-F family ATP-binding cassette domain-containing protein</fullName>
    </submittedName>
</protein>
<dbReference type="InterPro" id="IPR003439">
    <property type="entry name" value="ABC_transporter-like_ATP-bd"/>
</dbReference>
<accession>A0A9D1KRA7</accession>
<dbReference type="InterPro" id="IPR017871">
    <property type="entry name" value="ABC_transporter-like_CS"/>
</dbReference>
<name>A0A9D1KRA7_9FIRM</name>
<organism evidence="6 7">
    <name type="scientific">Candidatus Ornithomonoglobus intestinigallinarum</name>
    <dbReference type="NCBI Taxonomy" id="2840894"/>
    <lineage>
        <taxon>Bacteria</taxon>
        <taxon>Bacillati</taxon>
        <taxon>Bacillota</taxon>
        <taxon>Clostridia</taxon>
        <taxon>Candidatus Ornithomonoglobus</taxon>
    </lineage>
</organism>
<evidence type="ECO:0000256" key="1">
    <source>
        <dbReference type="ARBA" id="ARBA00022737"/>
    </source>
</evidence>
<dbReference type="InterPro" id="IPR003593">
    <property type="entry name" value="AAA+_ATPase"/>
</dbReference>
<dbReference type="FunFam" id="3.40.50.300:FF:000309">
    <property type="entry name" value="ABC transporter ATP-binding protein"/>
    <property type="match status" value="1"/>
</dbReference>
<feature type="domain" description="ABC transporter" evidence="5">
    <location>
        <begin position="4"/>
        <end position="258"/>
    </location>
</feature>
<proteinExistence type="predicted"/>
<dbReference type="PROSITE" id="PS00211">
    <property type="entry name" value="ABC_TRANSPORTER_1"/>
    <property type="match status" value="2"/>
</dbReference>
<dbReference type="Gene3D" id="3.40.50.300">
    <property type="entry name" value="P-loop containing nucleotide triphosphate hydrolases"/>
    <property type="match status" value="2"/>
</dbReference>
<dbReference type="InterPro" id="IPR032524">
    <property type="entry name" value="ABC_tran_C"/>
</dbReference>
<feature type="region of interest" description="Disordered" evidence="4">
    <location>
        <begin position="562"/>
        <end position="598"/>
    </location>
</feature>
<evidence type="ECO:0000256" key="2">
    <source>
        <dbReference type="ARBA" id="ARBA00022741"/>
    </source>
</evidence>
<keyword evidence="2" id="KW-0547">Nucleotide-binding</keyword>
<dbReference type="AlphaFoldDB" id="A0A9D1KRA7"/>
<dbReference type="Pfam" id="PF16326">
    <property type="entry name" value="ABC_tran_CTD"/>
    <property type="match status" value="1"/>
</dbReference>
<dbReference type="SMART" id="SM00382">
    <property type="entry name" value="AAA"/>
    <property type="match status" value="2"/>
</dbReference>
<dbReference type="CDD" id="cd03221">
    <property type="entry name" value="ABCF_EF-3"/>
    <property type="match status" value="2"/>
</dbReference>
<feature type="compositionally biased region" description="Basic and acidic residues" evidence="4">
    <location>
        <begin position="562"/>
        <end position="586"/>
    </location>
</feature>
<evidence type="ECO:0000256" key="3">
    <source>
        <dbReference type="ARBA" id="ARBA00022840"/>
    </source>
</evidence>